<proteinExistence type="inferred from homology"/>
<feature type="transmembrane region" description="Helical" evidence="13">
    <location>
        <begin position="307"/>
        <end position="331"/>
    </location>
</feature>
<dbReference type="InterPro" id="IPR023415">
    <property type="entry name" value="LDLR_class-A_CS"/>
</dbReference>
<evidence type="ECO:0000256" key="6">
    <source>
        <dbReference type="ARBA" id="ARBA00023136"/>
    </source>
</evidence>
<organism evidence="15 16">
    <name type="scientific">Scyliorhinus torazame</name>
    <name type="common">Cloudy catshark</name>
    <name type="synonym">Catulus torazame</name>
    <dbReference type="NCBI Taxonomy" id="75743"/>
    <lineage>
        <taxon>Eukaryota</taxon>
        <taxon>Metazoa</taxon>
        <taxon>Chordata</taxon>
        <taxon>Craniata</taxon>
        <taxon>Vertebrata</taxon>
        <taxon>Chondrichthyes</taxon>
        <taxon>Elasmobranchii</taxon>
        <taxon>Galeomorphii</taxon>
        <taxon>Galeoidea</taxon>
        <taxon>Carcharhiniformes</taxon>
        <taxon>Scyliorhinidae</taxon>
        <taxon>Scyliorhinus</taxon>
    </lineage>
</organism>
<comment type="subcellular location">
    <subcellularLocation>
        <location evidence="1">Membrane</location>
    </subcellularLocation>
</comment>
<dbReference type="SMART" id="SM00131">
    <property type="entry name" value="KU"/>
    <property type="match status" value="1"/>
</dbReference>
<reference evidence="15 16" key="1">
    <citation type="journal article" date="2018" name="Nat. Ecol. Evol.">
        <title>Shark genomes provide insights into elasmobranch evolution and the origin of vertebrates.</title>
        <authorList>
            <person name="Hara Y"/>
            <person name="Yamaguchi K"/>
            <person name="Onimaru K"/>
            <person name="Kadota M"/>
            <person name="Koyanagi M"/>
            <person name="Keeley SD"/>
            <person name="Tatsumi K"/>
            <person name="Tanaka K"/>
            <person name="Motone F"/>
            <person name="Kageyama Y"/>
            <person name="Nozu R"/>
            <person name="Adachi N"/>
            <person name="Nishimura O"/>
            <person name="Nakagawa R"/>
            <person name="Tanegashima C"/>
            <person name="Kiyatake I"/>
            <person name="Matsumoto R"/>
            <person name="Murakumo K"/>
            <person name="Nishida K"/>
            <person name="Terakita A"/>
            <person name="Kuratani S"/>
            <person name="Sato K"/>
            <person name="Hyodo S Kuraku.S."/>
        </authorList>
    </citation>
    <scope>NUCLEOTIDE SEQUENCE [LARGE SCALE GENOMIC DNA]</scope>
</reference>
<dbReference type="InterPro" id="IPR013783">
    <property type="entry name" value="Ig-like_fold"/>
</dbReference>
<dbReference type="InterPro" id="IPR002172">
    <property type="entry name" value="LDrepeatLR_classA_rpt"/>
</dbReference>
<dbReference type="FunFam" id="2.60.40.10:FF:000061">
    <property type="entry name" value="Dyslexia-associated protein KIAA0319 homolog"/>
    <property type="match status" value="1"/>
</dbReference>
<dbReference type="SUPFAM" id="SSF49299">
    <property type="entry name" value="PKD domain"/>
    <property type="match status" value="1"/>
</dbReference>
<dbReference type="OrthoDB" id="10037294at2759"/>
<dbReference type="Pfam" id="PF00014">
    <property type="entry name" value="Kunitz_BPTI"/>
    <property type="match status" value="1"/>
</dbReference>
<feature type="disulfide bond" evidence="11">
    <location>
        <begin position="125"/>
        <end position="143"/>
    </location>
</feature>
<dbReference type="SUPFAM" id="SSF57362">
    <property type="entry name" value="BPTI-like"/>
    <property type="match status" value="1"/>
</dbReference>
<dbReference type="EMBL" id="BFAA01012909">
    <property type="protein sequence ID" value="GCB77509.1"/>
    <property type="molecule type" value="Genomic_DNA"/>
</dbReference>
<dbReference type="PRINTS" id="PR00759">
    <property type="entry name" value="BASICPTASE"/>
</dbReference>
<feature type="region of interest" description="Disordered" evidence="12">
    <location>
        <begin position="172"/>
        <end position="207"/>
    </location>
</feature>
<evidence type="ECO:0000256" key="13">
    <source>
        <dbReference type="SAM" id="Phobius"/>
    </source>
</evidence>
<feature type="domain" description="BPTI/Kunitz inhibitor" evidence="14">
    <location>
        <begin position="217"/>
        <end position="267"/>
    </location>
</feature>
<dbReference type="SUPFAM" id="SSF57424">
    <property type="entry name" value="LDL receptor-like module"/>
    <property type="match status" value="1"/>
</dbReference>
<dbReference type="GO" id="GO:0004867">
    <property type="term" value="F:serine-type endopeptidase inhibitor activity"/>
    <property type="evidence" value="ECO:0007669"/>
    <property type="project" value="InterPro"/>
</dbReference>
<feature type="compositionally biased region" description="Polar residues" evidence="12">
    <location>
        <begin position="172"/>
        <end position="185"/>
    </location>
</feature>
<evidence type="ECO:0000256" key="10">
    <source>
        <dbReference type="ARBA" id="ARBA00074260"/>
    </source>
</evidence>
<dbReference type="STRING" id="75743.A0A401PWK9"/>
<dbReference type="OMA" id="CIDITMA"/>
<gene>
    <name evidence="15" type="ORF">scyTo_0018481</name>
</gene>
<comment type="similarity">
    <text evidence="2">Belongs to the LDLR family.</text>
</comment>
<dbReference type="GO" id="GO:0016020">
    <property type="term" value="C:membrane"/>
    <property type="evidence" value="ECO:0007669"/>
    <property type="project" value="UniProtKB-SubCell"/>
</dbReference>
<keyword evidence="16" id="KW-1185">Reference proteome</keyword>
<protein>
    <recommendedName>
        <fullName evidence="10">Low-density lipoprotein receptor-related protein 11</fullName>
    </recommendedName>
</protein>
<keyword evidence="3" id="KW-0597">Phosphoprotein</keyword>
<feature type="disulfide bond" evidence="11">
    <location>
        <begin position="118"/>
        <end position="130"/>
    </location>
</feature>
<feature type="compositionally biased region" description="Polar residues" evidence="12">
    <location>
        <begin position="191"/>
        <end position="200"/>
    </location>
</feature>
<keyword evidence="8" id="KW-0675">Receptor</keyword>
<evidence type="ECO:0000259" key="14">
    <source>
        <dbReference type="PROSITE" id="PS50279"/>
    </source>
</evidence>
<dbReference type="Gene3D" id="2.60.40.10">
    <property type="entry name" value="Immunoglobulins"/>
    <property type="match status" value="1"/>
</dbReference>
<name>A0A401PWK9_SCYTO</name>
<dbReference type="InterPro" id="IPR020901">
    <property type="entry name" value="Prtase_inh_Kunz-CS"/>
</dbReference>
<dbReference type="Pfam" id="PF22352">
    <property type="entry name" value="K319L-like_PKD"/>
    <property type="match status" value="1"/>
</dbReference>
<evidence type="ECO:0000256" key="4">
    <source>
        <dbReference type="ARBA" id="ARBA00022692"/>
    </source>
</evidence>
<dbReference type="InterPro" id="IPR002223">
    <property type="entry name" value="Kunitz_BPTI"/>
</dbReference>
<dbReference type="Gene3D" id="4.10.400.10">
    <property type="entry name" value="Low-density Lipoprotein Receptor"/>
    <property type="match status" value="1"/>
</dbReference>
<dbReference type="FunFam" id="4.10.410.10:FF:000006">
    <property type="entry name" value="Serine peptidase inhibitor, Kunitz type 1"/>
    <property type="match status" value="1"/>
</dbReference>
<keyword evidence="9" id="KW-0325">Glycoprotein</keyword>
<evidence type="ECO:0000256" key="11">
    <source>
        <dbReference type="PROSITE-ProRule" id="PRU00124"/>
    </source>
</evidence>
<keyword evidence="4 13" id="KW-0812">Transmembrane</keyword>
<evidence type="ECO:0000256" key="5">
    <source>
        <dbReference type="ARBA" id="ARBA00022989"/>
    </source>
</evidence>
<dbReference type="PANTHER" id="PTHR46876:SF1">
    <property type="entry name" value="LOW-DENSITY LIPOPROTEIN RECEPTOR-RELATED PROTEIN 11"/>
    <property type="match status" value="1"/>
</dbReference>
<dbReference type="InterPro" id="IPR035986">
    <property type="entry name" value="PKD_dom_sf"/>
</dbReference>
<evidence type="ECO:0000256" key="1">
    <source>
        <dbReference type="ARBA" id="ARBA00004370"/>
    </source>
</evidence>
<feature type="disulfide bond" evidence="11">
    <location>
        <begin position="137"/>
        <end position="152"/>
    </location>
</feature>
<dbReference type="CDD" id="cd00112">
    <property type="entry name" value="LDLa"/>
    <property type="match status" value="1"/>
</dbReference>
<comment type="caution">
    <text evidence="15">The sequence shown here is derived from an EMBL/GenBank/DDBJ whole genome shotgun (WGS) entry which is preliminary data.</text>
</comment>
<dbReference type="InterPro" id="IPR036055">
    <property type="entry name" value="LDL_receptor-like_sf"/>
</dbReference>
<dbReference type="AlphaFoldDB" id="A0A401PWK9"/>
<dbReference type="Proteomes" id="UP000288216">
    <property type="component" value="Unassembled WGS sequence"/>
</dbReference>
<dbReference type="PROSITE" id="PS50279">
    <property type="entry name" value="BPTI_KUNITZ_2"/>
    <property type="match status" value="1"/>
</dbReference>
<dbReference type="Gene3D" id="4.10.410.10">
    <property type="entry name" value="Pancreatic trypsin inhibitor Kunitz domain"/>
    <property type="match status" value="1"/>
</dbReference>
<evidence type="ECO:0000256" key="3">
    <source>
        <dbReference type="ARBA" id="ARBA00022553"/>
    </source>
</evidence>
<dbReference type="InterPro" id="IPR036880">
    <property type="entry name" value="Kunitz_BPTI_sf"/>
</dbReference>
<keyword evidence="6 13" id="KW-0472">Membrane</keyword>
<evidence type="ECO:0000256" key="2">
    <source>
        <dbReference type="ARBA" id="ARBA00009939"/>
    </source>
</evidence>
<evidence type="ECO:0000256" key="9">
    <source>
        <dbReference type="ARBA" id="ARBA00023180"/>
    </source>
</evidence>
<dbReference type="PROSITE" id="PS01209">
    <property type="entry name" value="LDLRA_1"/>
    <property type="match status" value="1"/>
</dbReference>
<dbReference type="PROSITE" id="PS50068">
    <property type="entry name" value="LDLRA_2"/>
    <property type="match status" value="1"/>
</dbReference>
<dbReference type="Pfam" id="PF00057">
    <property type="entry name" value="Ldl_recept_a"/>
    <property type="match status" value="1"/>
</dbReference>
<dbReference type="PANTHER" id="PTHR46876">
    <property type="entry name" value="LOW-DENSITY LIPOPROTEIN RECEPTOR-RELATED PROTEIN 11"/>
    <property type="match status" value="1"/>
</dbReference>
<accession>A0A401PWK9</accession>
<evidence type="ECO:0000256" key="7">
    <source>
        <dbReference type="ARBA" id="ARBA00023157"/>
    </source>
</evidence>
<keyword evidence="5 13" id="KW-1133">Transmembrane helix</keyword>
<dbReference type="FunFam" id="4.10.400.10:FF:000067">
    <property type="entry name" value="Serine peptidase inhibitor, Kunitz type 1"/>
    <property type="match status" value="1"/>
</dbReference>
<evidence type="ECO:0000313" key="15">
    <source>
        <dbReference type="EMBL" id="GCB77509.1"/>
    </source>
</evidence>
<evidence type="ECO:0000313" key="16">
    <source>
        <dbReference type="Proteomes" id="UP000288216"/>
    </source>
</evidence>
<dbReference type="SMART" id="SM00192">
    <property type="entry name" value="LDLa"/>
    <property type="match status" value="1"/>
</dbReference>
<evidence type="ECO:0000256" key="8">
    <source>
        <dbReference type="ARBA" id="ARBA00023170"/>
    </source>
</evidence>
<dbReference type="PROSITE" id="PS00280">
    <property type="entry name" value="BPTI_KUNITZ_1"/>
    <property type="match status" value="1"/>
</dbReference>
<evidence type="ECO:0000256" key="12">
    <source>
        <dbReference type="SAM" id="MobiDB-lite"/>
    </source>
</evidence>
<sequence length="356" mass="38507">MAICLPFVCSGAGNDEAPHCDAGQDVVLLLPTDWVLLDGRGSADDQGIVRYEWTLIQGDPLVDMKSPQPGMLKLSGLREGVYVIQLSVTDTIGQKSDDNVTITVMPAKHQTTDCTGVCSRYQFICDDGCCIDITMACDGTAQCPDKSDETFCLNFNVGRKSVTLTTIASDSGQDGDSFQKASMESQKPVEQLSTEMTPSSRAEGKDKSNAGQFPAYCLASPATGPCEGHFPRWYFDSSSQTCRHFIYSGCQGNRNNFLQELDCENECAEVQGGNSLETSSVKTSQDDVMMSKISHGRGGHPAPESGAVLPLALGLAITALLLLMIGCRLQLVRHKLKKLRPITSEESDYLINGMYL</sequence>
<keyword evidence="7 11" id="KW-1015">Disulfide bond</keyword>